<feature type="region of interest" description="Disordered" evidence="1">
    <location>
        <begin position="1"/>
        <end position="36"/>
    </location>
</feature>
<dbReference type="PANTHER" id="PTHR46082">
    <property type="entry name" value="ATP/GTP-BINDING PROTEIN-RELATED"/>
    <property type="match status" value="1"/>
</dbReference>
<dbReference type="InterPro" id="IPR035994">
    <property type="entry name" value="Nucleoside_phosphorylase_sf"/>
</dbReference>
<accession>A0A7C8NW69</accession>
<organism evidence="3 4">
    <name type="scientific">Orbilia oligospora</name>
    <name type="common">Nematode-trapping fungus</name>
    <name type="synonym">Arthrobotrys oligospora</name>
    <dbReference type="NCBI Taxonomy" id="2813651"/>
    <lineage>
        <taxon>Eukaryota</taxon>
        <taxon>Fungi</taxon>
        <taxon>Dikarya</taxon>
        <taxon>Ascomycota</taxon>
        <taxon>Pezizomycotina</taxon>
        <taxon>Orbiliomycetes</taxon>
        <taxon>Orbiliales</taxon>
        <taxon>Orbiliaceae</taxon>
        <taxon>Orbilia</taxon>
    </lineage>
</organism>
<dbReference type="Gene3D" id="3.40.50.1580">
    <property type="entry name" value="Nucleoside phosphorylase domain"/>
    <property type="match status" value="1"/>
</dbReference>
<dbReference type="Proteomes" id="UP000480548">
    <property type="component" value="Unassembled WGS sequence"/>
</dbReference>
<evidence type="ECO:0000313" key="3">
    <source>
        <dbReference type="EMBL" id="KAF3136712.1"/>
    </source>
</evidence>
<comment type="caution">
    <text evidence="3">The sequence shown here is derived from an EMBL/GenBank/DDBJ whole genome shotgun (WGS) entry which is preliminary data.</text>
</comment>
<dbReference type="PANTHER" id="PTHR46082:SF11">
    <property type="entry name" value="AAA+ ATPASE DOMAIN-CONTAINING PROTEIN-RELATED"/>
    <property type="match status" value="1"/>
</dbReference>
<evidence type="ECO:0000256" key="1">
    <source>
        <dbReference type="SAM" id="MobiDB-lite"/>
    </source>
</evidence>
<protein>
    <recommendedName>
        <fullName evidence="2">DUF7580 domain-containing protein</fullName>
    </recommendedName>
</protein>
<dbReference type="EMBL" id="WIQZ01000028">
    <property type="protein sequence ID" value="KAF3136712.1"/>
    <property type="molecule type" value="Genomic_DNA"/>
</dbReference>
<name>A0A7C8NW69_ORBOL</name>
<dbReference type="AlphaFoldDB" id="A0A7C8NW69"/>
<dbReference type="Pfam" id="PF24476">
    <property type="entry name" value="DUF7580"/>
    <property type="match status" value="1"/>
</dbReference>
<sequence>MAPLIRQAQRGPSTRSGATTPRPRPSRPATPSCSLPADQDLVLDKNAIVTFATRAVVVLREECNSLKRQFQYDGFLTSLSLTLSHVKERLDAADSPTVTSSVNLQWPSFKKPKVPDSQIYHHRFILALNENPQHARDSIKRLAKSTSNDASEDRKKFLKTFKAFANTKSEPLEPEFSDLTASNPRPASNDETTECLQCLYSMLCQTCRCSVSISNSEFKVNIAPDIVTAPAGSDGVLIELFLRHQHISSNEENEWKEAQIRVFLESWLHNPHIGYRHTVTCRPGTLECQSLKDYSVIRSDVGNSTKKSKSLVFARKGDEIRDFCDLVRSRALGRLNLSVSSRGFFDDGLELAPSKRELSLRTPSISLADVLVSTSLRSDNQRKLLLSYLLSKAVWQFYDSDWMAEAWTKHNVHFMRQCLDRMQQKVRLYHKPFISADLGVSAAPSNDLSPKRSHIFPEILALGVMLLEIELGQNIEDHYSDDFLDADGKPRENADHITAGIIINSEKWGSRSATYQAVKKVIEICVKPDKCKLGVDPTRVRDNLYQSVVVPLKNLFALSWACPDGNPENFDPGPIDLTLFDGLDDNDTFEPDVPNSGQATTARPLPSGLNYFSRYYTPGRNHLSSGGQCRYKDATQKAPGSPSIDGNGGYNYTIGWICAIPIELAAATAFLDELHETPPMSPSENDIYKFGRIGNHNIIVACLPAGSYGNISAAAVGTRMKARFPALRFGLMVGIGGGIPRDELGVADSSTDLHLGDVVVGTPTGSSGGTFQYDFGKTVEGGAFIHTGSLRKPPDILLSAVSSIQAKHPRVLRKILSEHVSKAQKVDDRLSHPGQGNDNLFDADYEHIKDNVSCKLCDTGKLVSRRPREDNNSYVHYGIIASGGQVVRHGPTRDKIGRECRALCFEMEAAGLMNIIPCLVVRGISDYSDSHKNDSWQGYAAASAAAFAKELLLEIPPISV</sequence>
<proteinExistence type="predicted"/>
<dbReference type="InterPro" id="IPR056002">
    <property type="entry name" value="DUF7580"/>
</dbReference>
<dbReference type="GO" id="GO:0009116">
    <property type="term" value="P:nucleoside metabolic process"/>
    <property type="evidence" value="ECO:0007669"/>
    <property type="project" value="InterPro"/>
</dbReference>
<gene>
    <name evidence="3" type="ORF">TWF703_005426</name>
</gene>
<evidence type="ECO:0000259" key="2">
    <source>
        <dbReference type="Pfam" id="PF24476"/>
    </source>
</evidence>
<dbReference type="GO" id="GO:0003824">
    <property type="term" value="F:catalytic activity"/>
    <property type="evidence" value="ECO:0007669"/>
    <property type="project" value="InterPro"/>
</dbReference>
<feature type="domain" description="DUF7580" evidence="2">
    <location>
        <begin position="192"/>
        <end position="554"/>
    </location>
</feature>
<feature type="compositionally biased region" description="Low complexity" evidence="1">
    <location>
        <begin position="12"/>
        <end position="21"/>
    </location>
</feature>
<dbReference type="InterPro" id="IPR053137">
    <property type="entry name" value="NLR-like"/>
</dbReference>
<dbReference type="SUPFAM" id="SSF53167">
    <property type="entry name" value="Purine and uridine phosphorylases"/>
    <property type="match status" value="1"/>
</dbReference>
<evidence type="ECO:0000313" key="4">
    <source>
        <dbReference type="Proteomes" id="UP000480548"/>
    </source>
</evidence>
<reference evidence="3 4" key="1">
    <citation type="submission" date="2019-06" db="EMBL/GenBank/DDBJ databases">
        <authorList>
            <person name="Palmer J.M."/>
        </authorList>
    </citation>
    <scope>NUCLEOTIDE SEQUENCE [LARGE SCALE GENOMIC DNA]</scope>
    <source>
        <strain evidence="3 4">TWF703</strain>
    </source>
</reference>